<dbReference type="RefSeq" id="WP_229708918.1">
    <property type="nucleotide sequence ID" value="NZ_BMLX01000002.1"/>
</dbReference>
<sequence length="306" mass="33875">MLRLNLEALEILDAIARKGSFAAAAEEVHRVPSAVTYIIKKLEDEMGVQLFDRSGHRARLTPAGETLLEQGRHLLRAASDLEYRVKRVATGWEPELRIAIDTMVPFSIITPWIQAFDQCNSGTRLRFLHEALAGMWDALIDHRADLAIGVSLDTAHGSGFTTHDIGDVDFVFAVAPGHPLASVPDPLPADVIQQYRVIAVADSSRSLVPRTVNILQGQETLTVHDANTKLQAQLAGLGCGYLPRCIIRKELAAGRLVEKTPAGPQHIPRFHAAWRSNQPGRALAWWIERLRTDSRIADWLEGRLEC</sequence>
<feature type="domain" description="HTH lysR-type" evidence="5">
    <location>
        <begin position="4"/>
        <end position="61"/>
    </location>
</feature>
<dbReference type="PANTHER" id="PTHR30126:SF4">
    <property type="entry name" value="LYSR FAMILY TRANSCRIPTIONAL REGULATOR"/>
    <property type="match status" value="1"/>
</dbReference>
<dbReference type="InterPro" id="IPR036390">
    <property type="entry name" value="WH_DNA-bd_sf"/>
</dbReference>
<accession>A0ABQ2P7Y7</accession>
<gene>
    <name evidence="6" type="ORF">GCM10010970_16050</name>
</gene>
<comment type="caution">
    <text evidence="6">The sequence shown here is derived from an EMBL/GenBank/DDBJ whole genome shotgun (WGS) entry which is preliminary data.</text>
</comment>
<keyword evidence="3" id="KW-0238">DNA-binding</keyword>
<dbReference type="PROSITE" id="PS50931">
    <property type="entry name" value="HTH_LYSR"/>
    <property type="match status" value="1"/>
</dbReference>
<dbReference type="Pfam" id="PF00126">
    <property type="entry name" value="HTH_1"/>
    <property type="match status" value="1"/>
</dbReference>
<proteinExistence type="inferred from homology"/>
<dbReference type="InterPro" id="IPR005119">
    <property type="entry name" value="LysR_subst-bd"/>
</dbReference>
<evidence type="ECO:0000256" key="4">
    <source>
        <dbReference type="ARBA" id="ARBA00023163"/>
    </source>
</evidence>
<dbReference type="InterPro" id="IPR000847">
    <property type="entry name" value="LysR_HTH_N"/>
</dbReference>
<evidence type="ECO:0000256" key="3">
    <source>
        <dbReference type="ARBA" id="ARBA00023125"/>
    </source>
</evidence>
<comment type="similarity">
    <text evidence="1">Belongs to the LysR transcriptional regulatory family.</text>
</comment>
<organism evidence="6 7">
    <name type="scientific">Silvimonas iriomotensis</name>
    <dbReference type="NCBI Taxonomy" id="449662"/>
    <lineage>
        <taxon>Bacteria</taxon>
        <taxon>Pseudomonadati</taxon>
        <taxon>Pseudomonadota</taxon>
        <taxon>Betaproteobacteria</taxon>
        <taxon>Neisseriales</taxon>
        <taxon>Chitinibacteraceae</taxon>
        <taxon>Silvimonas</taxon>
    </lineage>
</organism>
<dbReference type="Proteomes" id="UP000637267">
    <property type="component" value="Unassembled WGS sequence"/>
</dbReference>
<keyword evidence="7" id="KW-1185">Reference proteome</keyword>
<keyword evidence="4" id="KW-0804">Transcription</keyword>
<evidence type="ECO:0000256" key="2">
    <source>
        <dbReference type="ARBA" id="ARBA00023015"/>
    </source>
</evidence>
<dbReference type="InterPro" id="IPR036388">
    <property type="entry name" value="WH-like_DNA-bd_sf"/>
</dbReference>
<dbReference type="Gene3D" id="3.40.190.290">
    <property type="match status" value="1"/>
</dbReference>
<evidence type="ECO:0000313" key="7">
    <source>
        <dbReference type="Proteomes" id="UP000637267"/>
    </source>
</evidence>
<dbReference type="Gene3D" id="1.10.10.10">
    <property type="entry name" value="Winged helix-like DNA-binding domain superfamily/Winged helix DNA-binding domain"/>
    <property type="match status" value="1"/>
</dbReference>
<evidence type="ECO:0000256" key="1">
    <source>
        <dbReference type="ARBA" id="ARBA00009437"/>
    </source>
</evidence>
<dbReference type="PANTHER" id="PTHR30126">
    <property type="entry name" value="HTH-TYPE TRANSCRIPTIONAL REGULATOR"/>
    <property type="match status" value="1"/>
</dbReference>
<protein>
    <submittedName>
        <fullName evidence="6">Transcriptional regulator</fullName>
    </submittedName>
</protein>
<dbReference type="SUPFAM" id="SSF53850">
    <property type="entry name" value="Periplasmic binding protein-like II"/>
    <property type="match status" value="1"/>
</dbReference>
<dbReference type="EMBL" id="BMLX01000002">
    <property type="protein sequence ID" value="GGP20606.1"/>
    <property type="molecule type" value="Genomic_DNA"/>
</dbReference>
<name>A0ABQ2P7Y7_9NEIS</name>
<dbReference type="SUPFAM" id="SSF46785">
    <property type="entry name" value="Winged helix' DNA-binding domain"/>
    <property type="match status" value="1"/>
</dbReference>
<evidence type="ECO:0000259" key="5">
    <source>
        <dbReference type="PROSITE" id="PS50931"/>
    </source>
</evidence>
<reference evidence="7" key="1">
    <citation type="journal article" date="2019" name="Int. J. Syst. Evol. Microbiol.">
        <title>The Global Catalogue of Microorganisms (GCM) 10K type strain sequencing project: providing services to taxonomists for standard genome sequencing and annotation.</title>
        <authorList>
            <consortium name="The Broad Institute Genomics Platform"/>
            <consortium name="The Broad Institute Genome Sequencing Center for Infectious Disease"/>
            <person name="Wu L."/>
            <person name="Ma J."/>
        </authorList>
    </citation>
    <scope>NUCLEOTIDE SEQUENCE [LARGE SCALE GENOMIC DNA]</scope>
    <source>
        <strain evidence="7">CGMCC 1.8859</strain>
    </source>
</reference>
<dbReference type="Pfam" id="PF03466">
    <property type="entry name" value="LysR_substrate"/>
    <property type="match status" value="1"/>
</dbReference>
<evidence type="ECO:0000313" key="6">
    <source>
        <dbReference type="EMBL" id="GGP20606.1"/>
    </source>
</evidence>
<keyword evidence="2" id="KW-0805">Transcription regulation</keyword>